<gene>
    <name evidence="1" type="ordered locus">DMR_08870</name>
</gene>
<dbReference type="Proteomes" id="UP000009071">
    <property type="component" value="Chromosome"/>
</dbReference>
<dbReference type="KEGG" id="dma:DMR_08870"/>
<sequence>MQIPSSFQTSFRLSKYKLLLLQPKIYNIAFQFTQTNIICSILIEKLPIYIFELQNLISSKIIITIFFRIKDIHWFKITIFRHCRHNCHGSLARSSF</sequence>
<accession>C4XK23</accession>
<reference evidence="1 2" key="1">
    <citation type="journal article" date="2009" name="Genome Res.">
        <title>Whole genome sequence of Desulfovibrio magneticus strain RS-1 revealed common gene clusters in magnetotactic bacteria.</title>
        <authorList>
            <person name="Nakazawa H."/>
            <person name="Arakaki A."/>
            <person name="Narita-Yamada S."/>
            <person name="Yashiro I."/>
            <person name="Jinno K."/>
            <person name="Aoki N."/>
            <person name="Tsuruyama A."/>
            <person name="Okamura Y."/>
            <person name="Tanikawa S."/>
            <person name="Fujita N."/>
            <person name="Takeyama H."/>
            <person name="Matsunaga T."/>
        </authorList>
    </citation>
    <scope>NUCLEOTIDE SEQUENCE [LARGE SCALE GENOMIC DNA]</scope>
    <source>
        <strain evidence="2">ATCC 700980 / DSM 13731 / RS-1</strain>
    </source>
</reference>
<dbReference type="EMBL" id="AP010904">
    <property type="protein sequence ID" value="BAH74378.1"/>
    <property type="molecule type" value="Genomic_DNA"/>
</dbReference>
<dbReference type="HOGENOM" id="CLU_2355174_0_0_7"/>
<organism evidence="1 2">
    <name type="scientific">Solidesulfovibrio magneticus (strain ATCC 700980 / DSM 13731 / RS-1)</name>
    <name type="common">Desulfovibrio magneticus</name>
    <dbReference type="NCBI Taxonomy" id="573370"/>
    <lineage>
        <taxon>Bacteria</taxon>
        <taxon>Pseudomonadati</taxon>
        <taxon>Thermodesulfobacteriota</taxon>
        <taxon>Desulfovibrionia</taxon>
        <taxon>Desulfovibrionales</taxon>
        <taxon>Desulfovibrionaceae</taxon>
        <taxon>Solidesulfovibrio</taxon>
    </lineage>
</organism>
<evidence type="ECO:0000313" key="1">
    <source>
        <dbReference type="EMBL" id="BAH74378.1"/>
    </source>
</evidence>
<dbReference type="AlphaFoldDB" id="C4XK23"/>
<name>C4XK23_SOLM1</name>
<keyword evidence="2" id="KW-1185">Reference proteome</keyword>
<proteinExistence type="predicted"/>
<protein>
    <submittedName>
        <fullName evidence="1">Uncharacterized protein</fullName>
    </submittedName>
</protein>
<evidence type="ECO:0000313" key="2">
    <source>
        <dbReference type="Proteomes" id="UP000009071"/>
    </source>
</evidence>